<dbReference type="GeneID" id="6759942"/>
<dbReference type="Pfam" id="PF00561">
    <property type="entry name" value="Abhydrolase_1"/>
    <property type="match status" value="1"/>
</dbReference>
<accession>B3SEQ9</accession>
<dbReference type="AlphaFoldDB" id="B3SEQ9"/>
<feature type="non-terminal residue" evidence="2">
    <location>
        <position position="112"/>
    </location>
</feature>
<dbReference type="EMBL" id="DS985597">
    <property type="protein sequence ID" value="EDV18786.1"/>
    <property type="molecule type" value="Genomic_DNA"/>
</dbReference>
<feature type="domain" description="AB hydrolase-1" evidence="1">
    <location>
        <begin position="51"/>
        <end position="110"/>
    </location>
</feature>
<dbReference type="Proteomes" id="UP000009022">
    <property type="component" value="Unassembled WGS sequence"/>
</dbReference>
<dbReference type="OrthoDB" id="408373at2759"/>
<evidence type="ECO:0000313" key="2">
    <source>
        <dbReference type="EMBL" id="EDV18786.1"/>
    </source>
</evidence>
<dbReference type="HOGENOM" id="CLU_2152172_0_0_1"/>
<sequence>MTFIRNPKKFFYKSEKTVVPAIAKPEYGKHGIAYTSKLAVHYVASGTPGKPLILFIHGFPEFWFSWRAQLKEFGNDYYAVAMDNRGYGDTTIPSLKSKDYCIDLLAQDVKEV</sequence>
<dbReference type="InParanoid" id="B3SEQ9"/>
<reference evidence="2 3" key="1">
    <citation type="journal article" date="2008" name="Nature">
        <title>The Trichoplax genome and the nature of placozoans.</title>
        <authorList>
            <person name="Srivastava M."/>
            <person name="Begovic E."/>
            <person name="Chapman J."/>
            <person name="Putnam N.H."/>
            <person name="Hellsten U."/>
            <person name="Kawashima T."/>
            <person name="Kuo A."/>
            <person name="Mitros T."/>
            <person name="Salamov A."/>
            <person name="Carpenter M.L."/>
            <person name="Signorovitch A.Y."/>
            <person name="Moreno M.A."/>
            <person name="Kamm K."/>
            <person name="Grimwood J."/>
            <person name="Schmutz J."/>
            <person name="Shapiro H."/>
            <person name="Grigoriev I.V."/>
            <person name="Buss L.W."/>
            <person name="Schierwater B."/>
            <person name="Dellaporta S.L."/>
            <person name="Rokhsar D.S."/>
        </authorList>
    </citation>
    <scope>NUCLEOTIDE SEQUENCE [LARGE SCALE GENOMIC DNA]</scope>
    <source>
        <strain evidence="2 3">Grell-BS-1999</strain>
    </source>
</reference>
<dbReference type="eggNOG" id="KOG4178">
    <property type="taxonomic scope" value="Eukaryota"/>
</dbReference>
<name>B3SEQ9_TRIAD</name>
<dbReference type="Gene3D" id="3.40.50.1820">
    <property type="entry name" value="alpha/beta hydrolase"/>
    <property type="match status" value="1"/>
</dbReference>
<dbReference type="PhylomeDB" id="B3SEQ9"/>
<dbReference type="InterPro" id="IPR029058">
    <property type="entry name" value="AB_hydrolase_fold"/>
</dbReference>
<gene>
    <name evidence="2" type="ORF">TRIADDRAFT_62743</name>
</gene>
<protein>
    <recommendedName>
        <fullName evidence="1">AB hydrolase-1 domain-containing protein</fullName>
    </recommendedName>
</protein>
<dbReference type="GO" id="GO:0004301">
    <property type="term" value="F:epoxide hydrolase activity"/>
    <property type="evidence" value="ECO:0007669"/>
    <property type="project" value="UniProtKB-ARBA"/>
</dbReference>
<dbReference type="InterPro" id="IPR000073">
    <property type="entry name" value="AB_hydrolase_1"/>
</dbReference>
<dbReference type="RefSeq" id="XP_002118728.1">
    <property type="nucleotide sequence ID" value="XM_002118692.1"/>
</dbReference>
<evidence type="ECO:0000313" key="3">
    <source>
        <dbReference type="Proteomes" id="UP000009022"/>
    </source>
</evidence>
<dbReference type="PANTHER" id="PTHR43329">
    <property type="entry name" value="EPOXIDE HYDROLASE"/>
    <property type="match status" value="1"/>
</dbReference>
<dbReference type="KEGG" id="tad:TRIADDRAFT_62743"/>
<dbReference type="CTD" id="6759942"/>
<keyword evidence="3" id="KW-1185">Reference proteome</keyword>
<dbReference type="SUPFAM" id="SSF53474">
    <property type="entry name" value="alpha/beta-Hydrolases"/>
    <property type="match status" value="1"/>
</dbReference>
<evidence type="ECO:0000259" key="1">
    <source>
        <dbReference type="Pfam" id="PF00561"/>
    </source>
</evidence>
<proteinExistence type="predicted"/>
<organism evidence="2 3">
    <name type="scientific">Trichoplax adhaerens</name>
    <name type="common">Trichoplax reptans</name>
    <dbReference type="NCBI Taxonomy" id="10228"/>
    <lineage>
        <taxon>Eukaryota</taxon>
        <taxon>Metazoa</taxon>
        <taxon>Placozoa</taxon>
        <taxon>Uniplacotomia</taxon>
        <taxon>Trichoplacea</taxon>
        <taxon>Trichoplacidae</taxon>
        <taxon>Trichoplax</taxon>
    </lineage>
</organism>